<feature type="domain" description="Histone deacetylase" evidence="2">
    <location>
        <begin position="85"/>
        <end position="284"/>
    </location>
</feature>
<protein>
    <submittedName>
        <fullName evidence="3">Deacetylases, including yeast histone deacetylase and acetoin utilization protein</fullName>
    </submittedName>
</protein>
<proteinExistence type="inferred from homology"/>
<dbReference type="Gene3D" id="3.40.800.20">
    <property type="entry name" value="Histone deacetylase domain"/>
    <property type="match status" value="1"/>
</dbReference>
<dbReference type="SUPFAM" id="SSF52768">
    <property type="entry name" value="Arginase/deacetylase"/>
    <property type="match status" value="1"/>
</dbReference>
<organism evidence="3 4">
    <name type="scientific">Halanaerobium saccharolyticum subsp. saccharolyticum DSM 6643</name>
    <dbReference type="NCBI Taxonomy" id="1293054"/>
    <lineage>
        <taxon>Bacteria</taxon>
        <taxon>Bacillati</taxon>
        <taxon>Bacillota</taxon>
        <taxon>Clostridia</taxon>
        <taxon>Halanaerobiales</taxon>
        <taxon>Halanaerobiaceae</taxon>
        <taxon>Halanaerobium</taxon>
    </lineage>
</organism>
<dbReference type="STRING" id="1293054.HSACCH_00884"/>
<dbReference type="InterPro" id="IPR000286">
    <property type="entry name" value="HDACs"/>
</dbReference>
<evidence type="ECO:0000313" key="4">
    <source>
        <dbReference type="Proteomes" id="UP000012063"/>
    </source>
</evidence>
<name>M5DZV2_9FIRM</name>
<dbReference type="OrthoDB" id="9808367at2"/>
<keyword evidence="4" id="KW-1185">Reference proteome</keyword>
<dbReference type="InterPro" id="IPR023696">
    <property type="entry name" value="Ureohydrolase_dom_sf"/>
</dbReference>
<dbReference type="Pfam" id="PF00850">
    <property type="entry name" value="Hist_deacetyl"/>
    <property type="match status" value="1"/>
</dbReference>
<dbReference type="RefSeq" id="WP_005488151.1">
    <property type="nucleotide sequence ID" value="NZ_CAUI01000005.1"/>
</dbReference>
<dbReference type="EMBL" id="CAUI01000005">
    <property type="protein sequence ID" value="CCU78745.1"/>
    <property type="molecule type" value="Genomic_DNA"/>
</dbReference>
<reference evidence="4" key="1">
    <citation type="journal article" date="2013" name="Genome Announc.">
        <title>Genome Sequence of Halanaerobium saccharolyticum subsp. saccharolyticum Strain DSM 6643T, a Halophilic Hydrogen-Producing Bacterium.</title>
        <authorList>
            <person name="Kivisto A."/>
            <person name="Larjo A."/>
            <person name="Ciranna A."/>
            <person name="Santala V."/>
            <person name="Roos C."/>
            <person name="Karp M."/>
        </authorList>
    </citation>
    <scope>NUCLEOTIDE SEQUENCE [LARGE SCALE GENOMIC DNA]</scope>
    <source>
        <strain evidence="4">DSM 6643</strain>
    </source>
</reference>
<dbReference type="eggNOG" id="COG0123">
    <property type="taxonomic scope" value="Bacteria"/>
</dbReference>
<dbReference type="InParanoid" id="M5DZV2"/>
<dbReference type="PANTHER" id="PTHR10625">
    <property type="entry name" value="HISTONE DEACETYLASE HDAC1-RELATED"/>
    <property type="match status" value="1"/>
</dbReference>
<dbReference type="CDD" id="cd09992">
    <property type="entry name" value="HDAC_classII"/>
    <property type="match status" value="1"/>
</dbReference>
<gene>
    <name evidence="3" type="ORF">HSACCH_00884</name>
</gene>
<comment type="caution">
    <text evidence="3">The sequence shown here is derived from an EMBL/GenBank/DDBJ whole genome shotgun (WGS) entry which is preliminary data.</text>
</comment>
<dbReference type="GO" id="GO:0004407">
    <property type="term" value="F:histone deacetylase activity"/>
    <property type="evidence" value="ECO:0007669"/>
    <property type="project" value="TreeGrafter"/>
</dbReference>
<sequence>MRNPKKLKAKNKVGLIFFPAFDWEISPTHPERKERLLYTRDQVFEEGLLDIEGILEFNPEIASAKEISRANICVPDVDSVASEPHKISAGGAIKAADLVLEGKVDKAFALVRPPGHHAHRVVHGARGFCNINNEAIMVESIRNKYPNKKIAFVDTDAHHADGTQEIFYHDPNVLHISLHQDGRTLFPGSGFVNELGGPTAYAKTLNIPLPPGCSDQGLLYVINEFVLPVLNDFQPDLIINAAGQDNHYSDPLTNMNISAKGYAKMNDLLDPDLAVLQGGYSIESALPYINVGLILAMAGLDYSSVEEPDYDPEILKEDQSLIKEIKETVAELKKIWKNRENKNLEEIYGDYSTFYSRDKSIFYDTAGINEKQSEKVRVCNQCQGYLIIDSKAGKSSFSSNQVMAVSIPKLVCDQCYQEAREKFDNLKNEYESVYLQDLKADEYLRN</sequence>
<evidence type="ECO:0000256" key="1">
    <source>
        <dbReference type="ARBA" id="ARBA00005947"/>
    </source>
</evidence>
<dbReference type="AlphaFoldDB" id="M5DZV2"/>
<accession>M5DZV2</accession>
<comment type="similarity">
    <text evidence="1">Belongs to the histone deacetylase family.</text>
</comment>
<dbReference type="GO" id="GO:0040029">
    <property type="term" value="P:epigenetic regulation of gene expression"/>
    <property type="evidence" value="ECO:0007669"/>
    <property type="project" value="TreeGrafter"/>
</dbReference>
<dbReference type="Proteomes" id="UP000012063">
    <property type="component" value="Unassembled WGS sequence"/>
</dbReference>
<dbReference type="FunCoup" id="M5DZV2">
    <property type="interactions" value="302"/>
</dbReference>
<evidence type="ECO:0000313" key="3">
    <source>
        <dbReference type="EMBL" id="CCU78745.1"/>
    </source>
</evidence>
<dbReference type="InterPro" id="IPR037138">
    <property type="entry name" value="His_deacetylse_dom_sf"/>
</dbReference>
<dbReference type="InterPro" id="IPR023801">
    <property type="entry name" value="His_deacetylse_dom"/>
</dbReference>
<dbReference type="PRINTS" id="PR01270">
    <property type="entry name" value="HDASUPER"/>
</dbReference>
<dbReference type="PANTHER" id="PTHR10625:SF10">
    <property type="entry name" value="HISTONE DEACETYLASE HDAC1"/>
    <property type="match status" value="1"/>
</dbReference>
<evidence type="ECO:0000259" key="2">
    <source>
        <dbReference type="Pfam" id="PF00850"/>
    </source>
</evidence>